<reference evidence="2" key="1">
    <citation type="submission" date="2019-08" db="EMBL/GenBank/DDBJ databases">
        <authorList>
            <person name="Kucharzyk K."/>
            <person name="Murdoch R.W."/>
            <person name="Higgins S."/>
            <person name="Loffler F."/>
        </authorList>
    </citation>
    <scope>NUCLEOTIDE SEQUENCE</scope>
</reference>
<protein>
    <recommendedName>
        <fullName evidence="3">Transmembrane protein</fullName>
    </recommendedName>
</protein>
<evidence type="ECO:0000256" key="1">
    <source>
        <dbReference type="SAM" id="Phobius"/>
    </source>
</evidence>
<gene>
    <name evidence="2" type="ORF">SDC9_130498</name>
</gene>
<proteinExistence type="predicted"/>
<accession>A0A645D2C4</accession>
<evidence type="ECO:0008006" key="3">
    <source>
        <dbReference type="Google" id="ProtNLM"/>
    </source>
</evidence>
<keyword evidence="1" id="KW-1133">Transmembrane helix</keyword>
<name>A0A645D2C4_9ZZZZ</name>
<dbReference type="AlphaFoldDB" id="A0A645D2C4"/>
<organism evidence="2">
    <name type="scientific">bioreactor metagenome</name>
    <dbReference type="NCBI Taxonomy" id="1076179"/>
    <lineage>
        <taxon>unclassified sequences</taxon>
        <taxon>metagenomes</taxon>
        <taxon>ecological metagenomes</taxon>
    </lineage>
</organism>
<comment type="caution">
    <text evidence="2">The sequence shown here is derived from an EMBL/GenBank/DDBJ whole genome shotgun (WGS) entry which is preliminary data.</text>
</comment>
<sequence length="93" mass="9518">MVAVGVSVGGRVFIGVVPSAGVVPKPGSGVRVGVAVGWATGESPVLLVGCINAGVVAVLFICRRSVELSALLVKRKYKAPARTMAVSRYPKKV</sequence>
<dbReference type="EMBL" id="VSSQ01032232">
    <property type="protein sequence ID" value="MPM83434.1"/>
    <property type="molecule type" value="Genomic_DNA"/>
</dbReference>
<evidence type="ECO:0000313" key="2">
    <source>
        <dbReference type="EMBL" id="MPM83434.1"/>
    </source>
</evidence>
<keyword evidence="1" id="KW-0472">Membrane</keyword>
<feature type="transmembrane region" description="Helical" evidence="1">
    <location>
        <begin position="45"/>
        <end position="66"/>
    </location>
</feature>
<keyword evidence="1" id="KW-0812">Transmembrane</keyword>